<dbReference type="EMBL" id="JAGTXB010000031">
    <property type="protein sequence ID" value="MBS0032277.1"/>
    <property type="molecule type" value="Genomic_DNA"/>
</dbReference>
<name>A0ABS5JCS3_9BACT</name>
<protein>
    <recommendedName>
        <fullName evidence="3">Adhesin</fullName>
    </recommendedName>
</protein>
<sequence length="260" mass="29645">MAMQSNKKVYGRDELKQYFRNGVMPSENHFGYLIDSTINKQEDGFSKDEDNGLLVSTLGESKRLMSFYRATDDLEPFFCVEKEEQEFPGLRFKPGVATDEADMAEKSFFFHINGNLGIGKKSDPRFKVDINGFTGMQGRMGTFKAGTVPANGKWHPILEALDNCQAFEVMARTGRKGAGRVAILHATALAAYGGAHNRISQRCAHYGFFWNKIKLRWKGGTHNYSLQLRSNSNYGEGVEIFYHITRLWSDEMFMPDEYYY</sequence>
<gene>
    <name evidence="1" type="ORF">KE626_33400</name>
</gene>
<comment type="caution">
    <text evidence="1">The sequence shown here is derived from an EMBL/GenBank/DDBJ whole genome shotgun (WGS) entry which is preliminary data.</text>
</comment>
<reference evidence="1 2" key="1">
    <citation type="submission" date="2021-04" db="EMBL/GenBank/DDBJ databases">
        <title>Chitinophaga sp. nov., isolated from the rhizosphere soil.</title>
        <authorList>
            <person name="He S."/>
        </authorList>
    </citation>
    <scope>NUCLEOTIDE SEQUENCE [LARGE SCALE GENOMIC DNA]</scope>
    <source>
        <strain evidence="1 2">2R12</strain>
    </source>
</reference>
<dbReference type="RefSeq" id="WP_211977435.1">
    <property type="nucleotide sequence ID" value="NZ_CBFHAM010000056.1"/>
</dbReference>
<organism evidence="1 2">
    <name type="scientific">Chitinophaga hostae</name>
    <dbReference type="NCBI Taxonomy" id="2831022"/>
    <lineage>
        <taxon>Bacteria</taxon>
        <taxon>Pseudomonadati</taxon>
        <taxon>Bacteroidota</taxon>
        <taxon>Chitinophagia</taxon>
        <taxon>Chitinophagales</taxon>
        <taxon>Chitinophagaceae</taxon>
        <taxon>Chitinophaga</taxon>
    </lineage>
</organism>
<proteinExistence type="predicted"/>
<evidence type="ECO:0000313" key="1">
    <source>
        <dbReference type="EMBL" id="MBS0032277.1"/>
    </source>
</evidence>
<dbReference type="Proteomes" id="UP000676386">
    <property type="component" value="Unassembled WGS sequence"/>
</dbReference>
<evidence type="ECO:0008006" key="3">
    <source>
        <dbReference type="Google" id="ProtNLM"/>
    </source>
</evidence>
<keyword evidence="2" id="KW-1185">Reference proteome</keyword>
<evidence type="ECO:0000313" key="2">
    <source>
        <dbReference type="Proteomes" id="UP000676386"/>
    </source>
</evidence>
<accession>A0ABS5JCS3</accession>